<feature type="region of interest" description="Disordered" evidence="4">
    <location>
        <begin position="1"/>
        <end position="105"/>
    </location>
</feature>
<comment type="caution">
    <text evidence="6">The sequence shown here is derived from an EMBL/GenBank/DDBJ whole genome shotgun (WGS) entry which is preliminary data.</text>
</comment>
<feature type="compositionally biased region" description="Polar residues" evidence="4">
    <location>
        <begin position="74"/>
        <end position="87"/>
    </location>
</feature>
<evidence type="ECO:0000256" key="2">
    <source>
        <dbReference type="ARBA" id="ARBA00023242"/>
    </source>
</evidence>
<sequence length="394" mass="43005">MSTKRKQPNKIAQPVAKRSAKHPLKTNVNESETAVSVPELPKAQDGGPKEQVIEISSDSASSEYDSSDEEQDATAGQQSGNPTQSEAKTALPTPQDGDGDGDVDMVEANAHHDTESDQEPTQPTLGELARAHEPIDVPSAITAQSSSLTTQGRSLAPPSLASLGTVLTQALRTDDTDLLESCLHTTDLQTIRNTIQRLDSTLASTLLTKLAARMHRRPGRAGNLMTWVQWTLISHGGALATQPSLVKRLSELHRVLDERSRGLASLLALKGKLDLLEAQMQLRRSMQQHNDPDSEEEEEGVIYVEGEDSDAEITNGLLEVDDDEFPVTNGIVEEDSEDDEEASDGSDDEEELEGEEELDENDVNHDDVESEDEDSEVEAVHQPPTKRTRNSKRR</sequence>
<dbReference type="Proteomes" id="UP001295740">
    <property type="component" value="Unassembled WGS sequence"/>
</dbReference>
<protein>
    <submittedName>
        <fullName evidence="6">Uu.00g065580.m01.CDS01</fullName>
    </submittedName>
</protein>
<dbReference type="InterPro" id="IPR007148">
    <property type="entry name" value="SSU_processome_Utp12"/>
</dbReference>
<feature type="region of interest" description="Disordered" evidence="4">
    <location>
        <begin position="317"/>
        <end position="394"/>
    </location>
</feature>
<dbReference type="PANTHER" id="PTHR44267">
    <property type="entry name" value="WD REPEAT-CONTAINING PROTEIN 43"/>
    <property type="match status" value="1"/>
</dbReference>
<keyword evidence="7" id="KW-1185">Reference proteome</keyword>
<evidence type="ECO:0000259" key="5">
    <source>
        <dbReference type="Pfam" id="PF04003"/>
    </source>
</evidence>
<keyword evidence="2" id="KW-0539">Nucleus</keyword>
<evidence type="ECO:0000313" key="7">
    <source>
        <dbReference type="Proteomes" id="UP001295740"/>
    </source>
</evidence>
<organism evidence="6 7">
    <name type="scientific">Anthostomella pinea</name>
    <dbReference type="NCBI Taxonomy" id="933095"/>
    <lineage>
        <taxon>Eukaryota</taxon>
        <taxon>Fungi</taxon>
        <taxon>Dikarya</taxon>
        <taxon>Ascomycota</taxon>
        <taxon>Pezizomycotina</taxon>
        <taxon>Sordariomycetes</taxon>
        <taxon>Xylariomycetidae</taxon>
        <taxon>Xylariales</taxon>
        <taxon>Xylariaceae</taxon>
        <taxon>Anthostomella</taxon>
    </lineage>
</organism>
<reference evidence="6" key="1">
    <citation type="submission" date="2023-10" db="EMBL/GenBank/DDBJ databases">
        <authorList>
            <person name="Hackl T."/>
        </authorList>
    </citation>
    <scope>NUCLEOTIDE SEQUENCE</scope>
</reference>
<dbReference type="AlphaFoldDB" id="A0AAI8VV01"/>
<feature type="compositionally biased region" description="Low complexity" evidence="4">
    <location>
        <begin position="54"/>
        <end position="64"/>
    </location>
</feature>
<evidence type="ECO:0000256" key="1">
    <source>
        <dbReference type="ARBA" id="ARBA00004123"/>
    </source>
</evidence>
<dbReference type="InterPro" id="IPR052414">
    <property type="entry name" value="U3_snoRNA-assoc_WDR"/>
</dbReference>
<accession>A0AAI8VV01</accession>
<feature type="domain" description="Small-subunit processome Utp12" evidence="5">
    <location>
        <begin position="175"/>
        <end position="277"/>
    </location>
</feature>
<feature type="compositionally biased region" description="Basic residues" evidence="4">
    <location>
        <begin position="384"/>
        <end position="394"/>
    </location>
</feature>
<gene>
    <name evidence="6" type="ORF">KHLLAP_LOCUS11401</name>
</gene>
<dbReference type="GO" id="GO:0000462">
    <property type="term" value="P:maturation of SSU-rRNA from tricistronic rRNA transcript (SSU-rRNA, 5.8S rRNA, LSU-rRNA)"/>
    <property type="evidence" value="ECO:0007669"/>
    <property type="project" value="TreeGrafter"/>
</dbReference>
<comment type="subcellular location">
    <subcellularLocation>
        <location evidence="1">Nucleus</location>
    </subcellularLocation>
</comment>
<evidence type="ECO:0000313" key="6">
    <source>
        <dbReference type="EMBL" id="CAJ2510933.1"/>
    </source>
</evidence>
<dbReference type="PANTHER" id="PTHR44267:SF1">
    <property type="entry name" value="WD REPEAT-CONTAINING PROTEIN 43"/>
    <property type="match status" value="1"/>
</dbReference>
<feature type="compositionally biased region" description="Acidic residues" evidence="4">
    <location>
        <begin position="368"/>
        <end position="377"/>
    </location>
</feature>
<feature type="compositionally biased region" description="Acidic residues" evidence="4">
    <location>
        <begin position="332"/>
        <end position="361"/>
    </location>
</feature>
<dbReference type="EMBL" id="CAUWAG010000018">
    <property type="protein sequence ID" value="CAJ2510933.1"/>
    <property type="molecule type" value="Genomic_DNA"/>
</dbReference>
<comment type="similarity">
    <text evidence="3">Belongs to the UTP5 family.</text>
</comment>
<evidence type="ECO:0000256" key="4">
    <source>
        <dbReference type="SAM" id="MobiDB-lite"/>
    </source>
</evidence>
<proteinExistence type="inferred from homology"/>
<name>A0AAI8VV01_9PEZI</name>
<dbReference type="Pfam" id="PF04003">
    <property type="entry name" value="Utp12"/>
    <property type="match status" value="1"/>
</dbReference>
<dbReference type="GO" id="GO:0005730">
    <property type="term" value="C:nucleolus"/>
    <property type="evidence" value="ECO:0007669"/>
    <property type="project" value="TreeGrafter"/>
</dbReference>
<evidence type="ECO:0000256" key="3">
    <source>
        <dbReference type="ARBA" id="ARBA00038335"/>
    </source>
</evidence>